<protein>
    <recommendedName>
        <fullName evidence="2">UBA domain-containing protein</fullName>
    </recommendedName>
</protein>
<accession>A0A0D3IXP0</accession>
<reference evidence="4" key="1">
    <citation type="journal article" date="2013" name="Nature">
        <title>Pan genome of the phytoplankton Emiliania underpins its global distribution.</title>
        <authorList>
            <person name="Read B.A."/>
            <person name="Kegel J."/>
            <person name="Klute M.J."/>
            <person name="Kuo A."/>
            <person name="Lefebvre S.C."/>
            <person name="Maumus F."/>
            <person name="Mayer C."/>
            <person name="Miller J."/>
            <person name="Monier A."/>
            <person name="Salamov A."/>
            <person name="Young J."/>
            <person name="Aguilar M."/>
            <person name="Claverie J.M."/>
            <person name="Frickenhaus S."/>
            <person name="Gonzalez K."/>
            <person name="Herman E.K."/>
            <person name="Lin Y.C."/>
            <person name="Napier J."/>
            <person name="Ogata H."/>
            <person name="Sarno A.F."/>
            <person name="Shmutz J."/>
            <person name="Schroeder D."/>
            <person name="de Vargas C."/>
            <person name="Verret F."/>
            <person name="von Dassow P."/>
            <person name="Valentin K."/>
            <person name="Van de Peer Y."/>
            <person name="Wheeler G."/>
            <person name="Dacks J.B."/>
            <person name="Delwiche C.F."/>
            <person name="Dyhrman S.T."/>
            <person name="Glockner G."/>
            <person name="John U."/>
            <person name="Richards T."/>
            <person name="Worden A.Z."/>
            <person name="Zhang X."/>
            <person name="Grigoriev I.V."/>
            <person name="Allen A.E."/>
            <person name="Bidle K."/>
            <person name="Borodovsky M."/>
            <person name="Bowler C."/>
            <person name="Brownlee C."/>
            <person name="Cock J.M."/>
            <person name="Elias M."/>
            <person name="Gladyshev V.N."/>
            <person name="Groth M."/>
            <person name="Guda C."/>
            <person name="Hadaegh A."/>
            <person name="Iglesias-Rodriguez M.D."/>
            <person name="Jenkins J."/>
            <person name="Jones B.M."/>
            <person name="Lawson T."/>
            <person name="Leese F."/>
            <person name="Lindquist E."/>
            <person name="Lobanov A."/>
            <person name="Lomsadze A."/>
            <person name="Malik S.B."/>
            <person name="Marsh M.E."/>
            <person name="Mackinder L."/>
            <person name="Mock T."/>
            <person name="Mueller-Roeber B."/>
            <person name="Pagarete A."/>
            <person name="Parker M."/>
            <person name="Probert I."/>
            <person name="Quesneville H."/>
            <person name="Raines C."/>
            <person name="Rensing S.A."/>
            <person name="Riano-Pachon D.M."/>
            <person name="Richier S."/>
            <person name="Rokitta S."/>
            <person name="Shiraiwa Y."/>
            <person name="Soanes D.M."/>
            <person name="van der Giezen M."/>
            <person name="Wahlund T.M."/>
            <person name="Williams B."/>
            <person name="Wilson W."/>
            <person name="Wolfe G."/>
            <person name="Wurch L.L."/>
        </authorList>
    </citation>
    <scope>NUCLEOTIDE SEQUENCE</scope>
</reference>
<dbReference type="HOGENOM" id="CLU_600558_0_0_1"/>
<dbReference type="eggNOG" id="KOG2561">
    <property type="taxonomic scope" value="Eukaryota"/>
</dbReference>
<feature type="domain" description="UBA" evidence="2">
    <location>
        <begin position="250"/>
        <end position="290"/>
    </location>
</feature>
<dbReference type="GO" id="GO:2000058">
    <property type="term" value="P:regulation of ubiquitin-dependent protein catabolic process"/>
    <property type="evidence" value="ECO:0007669"/>
    <property type="project" value="TreeGrafter"/>
</dbReference>
<dbReference type="InterPro" id="IPR009060">
    <property type="entry name" value="UBA-like_sf"/>
</dbReference>
<dbReference type="InterPro" id="IPR039749">
    <property type="entry name" value="NUB1"/>
</dbReference>
<dbReference type="RefSeq" id="XP_005768454.1">
    <property type="nucleotide sequence ID" value="XM_005768397.1"/>
</dbReference>
<sequence>MAKLREIERAASLLAERDSGGAGGGYELEISNQDGSKIELPAADRKAFSLGALLHAKATAHIGSLSRRLRAALESLPPPLAEEEEAELKAAIALSKGEGIDEAATREGQQEGGGEEGGGPEGGGCVASLSEAKHLLEEAEAAFALLSPRFASLGDNVALCSLECVWVVTLQQLLARSSTVEAATLDQATGATRRLERVAALLRGAWRERAVYVRLHLLQGALRLYRGEAHDARSDLARAESLRQELSICPHDQPKIASLLELGVPLRSARAALLATGKDVTRAAEFALTRHAAEVAEERDAAERRRQTRALVQSLVAMGFGPRKAAAALRRSKNDLAQAVVELTREVERGGGGGGGGGGGSGGGGGGGGGEGEGGGGGGGGAGGEGTDPSAPVSPTAHLPADAAQREANRAIDQAIEAAELGAAVAAAAGAYDEVDLRLEGLVLGHLLALVAARGA</sequence>
<dbReference type="PANTHER" id="PTHR12948">
    <property type="entry name" value="NEDD8 ULTIMATE BUSTER-1 BS4 PROTEIN"/>
    <property type="match status" value="1"/>
</dbReference>
<dbReference type="GeneID" id="17262130"/>
<name>A0A0D3IXP0_EMIH1</name>
<organism evidence="3 4">
    <name type="scientific">Emiliania huxleyi (strain CCMP1516)</name>
    <dbReference type="NCBI Taxonomy" id="280463"/>
    <lineage>
        <taxon>Eukaryota</taxon>
        <taxon>Haptista</taxon>
        <taxon>Haptophyta</taxon>
        <taxon>Prymnesiophyceae</taxon>
        <taxon>Isochrysidales</taxon>
        <taxon>Noelaerhabdaceae</taxon>
        <taxon>Emiliania</taxon>
    </lineage>
</organism>
<evidence type="ECO:0000313" key="3">
    <source>
        <dbReference type="EnsemblProtists" id="EOD16025"/>
    </source>
</evidence>
<dbReference type="KEGG" id="ehx:EMIHUDRAFT_451626"/>
<evidence type="ECO:0000256" key="1">
    <source>
        <dbReference type="SAM" id="MobiDB-lite"/>
    </source>
</evidence>
<dbReference type="PaxDb" id="2903-EOD16025"/>
<evidence type="ECO:0000259" key="2">
    <source>
        <dbReference type="PROSITE" id="PS50030"/>
    </source>
</evidence>
<dbReference type="SUPFAM" id="SSF46934">
    <property type="entry name" value="UBA-like"/>
    <property type="match status" value="2"/>
</dbReference>
<dbReference type="SMART" id="SM00165">
    <property type="entry name" value="UBA"/>
    <property type="match status" value="2"/>
</dbReference>
<evidence type="ECO:0000313" key="4">
    <source>
        <dbReference type="Proteomes" id="UP000013827"/>
    </source>
</evidence>
<keyword evidence="4" id="KW-1185">Reference proteome</keyword>
<dbReference type="InterPro" id="IPR015940">
    <property type="entry name" value="UBA"/>
</dbReference>
<dbReference type="PANTHER" id="PTHR12948:SF3">
    <property type="entry name" value="NEDD8 ULTIMATE BUSTER 1"/>
    <property type="match status" value="1"/>
</dbReference>
<feature type="region of interest" description="Disordered" evidence="1">
    <location>
        <begin position="99"/>
        <end position="123"/>
    </location>
</feature>
<dbReference type="CDD" id="cd14270">
    <property type="entry name" value="UBA"/>
    <property type="match status" value="1"/>
</dbReference>
<dbReference type="AlphaFoldDB" id="A0A0D3IXP0"/>
<feature type="compositionally biased region" description="Gly residues" evidence="1">
    <location>
        <begin position="350"/>
        <end position="386"/>
    </location>
</feature>
<dbReference type="Proteomes" id="UP000013827">
    <property type="component" value="Unassembled WGS sequence"/>
</dbReference>
<dbReference type="PROSITE" id="PS50030">
    <property type="entry name" value="UBA"/>
    <property type="match status" value="2"/>
</dbReference>
<dbReference type="EnsemblProtists" id="EOD16025">
    <property type="protein sequence ID" value="EOD16025"/>
    <property type="gene ID" value="EMIHUDRAFT_451626"/>
</dbReference>
<proteinExistence type="predicted"/>
<feature type="domain" description="UBA" evidence="2">
    <location>
        <begin position="300"/>
        <end position="346"/>
    </location>
</feature>
<feature type="region of interest" description="Disordered" evidence="1">
    <location>
        <begin position="345"/>
        <end position="398"/>
    </location>
</feature>
<reference evidence="3" key="2">
    <citation type="submission" date="2024-10" db="UniProtKB">
        <authorList>
            <consortium name="EnsemblProtists"/>
        </authorList>
    </citation>
    <scope>IDENTIFICATION</scope>
</reference>
<feature type="compositionally biased region" description="Gly residues" evidence="1">
    <location>
        <begin position="110"/>
        <end position="123"/>
    </location>
</feature>
<dbReference type="Gene3D" id="1.10.8.10">
    <property type="entry name" value="DNA helicase RuvA subunit, C-terminal domain"/>
    <property type="match status" value="2"/>
</dbReference>
<dbReference type="STRING" id="2903.R1DNH5"/>